<keyword evidence="5 8" id="KW-0472">Membrane</keyword>
<protein>
    <submittedName>
        <fullName evidence="9">Uncharacterized protein</fullName>
    </submittedName>
</protein>
<keyword evidence="6" id="KW-0675">Receptor</keyword>
<feature type="transmembrane region" description="Helical" evidence="8">
    <location>
        <begin position="702"/>
        <end position="720"/>
    </location>
</feature>
<dbReference type="OrthoDB" id="7676161at2759"/>
<dbReference type="Proteomes" id="UP000729913">
    <property type="component" value="Unassembled WGS sequence"/>
</dbReference>
<evidence type="ECO:0000256" key="3">
    <source>
        <dbReference type="ARBA" id="ARBA00022692"/>
    </source>
</evidence>
<evidence type="ECO:0000256" key="6">
    <source>
        <dbReference type="ARBA" id="ARBA00023170"/>
    </source>
</evidence>
<gene>
    <name evidence="9" type="ORF">G9C98_005137</name>
</gene>
<dbReference type="EMBL" id="JAAOIC020000002">
    <property type="protein sequence ID" value="KAG8042503.1"/>
    <property type="molecule type" value="Genomic_DNA"/>
</dbReference>
<organism evidence="9 10">
    <name type="scientific">Cotesia typhae</name>
    <dbReference type="NCBI Taxonomy" id="2053667"/>
    <lineage>
        <taxon>Eukaryota</taxon>
        <taxon>Metazoa</taxon>
        <taxon>Ecdysozoa</taxon>
        <taxon>Arthropoda</taxon>
        <taxon>Hexapoda</taxon>
        <taxon>Insecta</taxon>
        <taxon>Pterygota</taxon>
        <taxon>Neoptera</taxon>
        <taxon>Endopterygota</taxon>
        <taxon>Hymenoptera</taxon>
        <taxon>Apocrita</taxon>
        <taxon>Ichneumonoidea</taxon>
        <taxon>Braconidae</taxon>
        <taxon>Microgastrinae</taxon>
        <taxon>Cotesia</taxon>
    </lineage>
</organism>
<reference evidence="9" key="1">
    <citation type="submission" date="2020-03" db="EMBL/GenBank/DDBJ databases">
        <authorList>
            <person name="Chebbi M.A."/>
            <person name="Drezen J.M."/>
        </authorList>
    </citation>
    <scope>NUCLEOTIDE SEQUENCE</scope>
    <source>
        <tissue evidence="9">Whole body</tissue>
    </source>
</reference>
<feature type="transmembrane region" description="Helical" evidence="8">
    <location>
        <begin position="727"/>
        <end position="745"/>
    </location>
</feature>
<keyword evidence="10" id="KW-1185">Reference proteome</keyword>
<evidence type="ECO:0000256" key="2">
    <source>
        <dbReference type="ARBA" id="ARBA00022475"/>
    </source>
</evidence>
<reference evidence="9" key="2">
    <citation type="submission" date="2021-04" db="EMBL/GenBank/DDBJ databases">
        <title>Genome-wide patterns of bracovirus chromosomal integration into multiple host tissues during parasitism.</title>
        <authorList>
            <person name="Chebbi M.A.C."/>
        </authorList>
    </citation>
    <scope>NUCLEOTIDE SEQUENCE</scope>
    <source>
        <tissue evidence="9">Whole body</tissue>
    </source>
</reference>
<keyword evidence="7" id="KW-0325">Glycoprotein</keyword>
<keyword evidence="2" id="KW-1003">Cell membrane</keyword>
<feature type="transmembrane region" description="Helical" evidence="8">
    <location>
        <begin position="671"/>
        <end position="696"/>
    </location>
</feature>
<accession>A0A8J5RAI5</accession>
<name>A0A8J5RAI5_9HYME</name>
<dbReference type="PANTHER" id="PTHR42643">
    <property type="entry name" value="IONOTROPIC RECEPTOR 20A-RELATED"/>
    <property type="match status" value="1"/>
</dbReference>
<feature type="transmembrane region" description="Helical" evidence="8">
    <location>
        <begin position="263"/>
        <end position="282"/>
    </location>
</feature>
<feature type="transmembrane region" description="Helical" evidence="8">
    <location>
        <begin position="812"/>
        <end position="834"/>
    </location>
</feature>
<evidence type="ECO:0000256" key="7">
    <source>
        <dbReference type="ARBA" id="ARBA00023180"/>
    </source>
</evidence>
<dbReference type="AlphaFoldDB" id="A0A8J5RAI5"/>
<evidence type="ECO:0000256" key="1">
    <source>
        <dbReference type="ARBA" id="ARBA00004651"/>
    </source>
</evidence>
<evidence type="ECO:0000256" key="5">
    <source>
        <dbReference type="ARBA" id="ARBA00023136"/>
    </source>
</evidence>
<dbReference type="InterPro" id="IPR052192">
    <property type="entry name" value="Insect_Ionotropic_Sensory_Rcpt"/>
</dbReference>
<sequence>MNESWIEEGIPRILIDLDVKIDNSSAMFLPSFPIYVLSPNKLQEVLRKVKSSSWWNIDSRFLIVDIFKNYKHGCSNLFFDKTKNLNGSEVIVEALVSSEVSTEVGKTYNINSLEEKMSFFVSANFKEIFSSLNVMPTIHYIDVIKHEIVKNQSADGFLQNLVDGTYDIGLNFLPVPYNHNFDLLYPRQTGLYMILTRHNKITSSVDELGFVFSFGTIILSAAILIIMFIVLLICKRMQFGSVLLEILSLLLSMGMNFKFYRLSLRIFVTSILSFIIFMNAIYQGEMSAYSTRLSREAVNSMDDLFDLNYSIYMMRFAAKIFDVNDWSDKQKKYVYFTDHLCFDHVIEDNNSFTACLGHARLHLSVAFKYNLHAILIESHQFETPFVRNDWPLKTRVDVIMSRLSEFGFWALWENIELNDPLEKVEAKEIEKLDEYREESILLEPCVFKKLNPVVISNDIRDIMNELWIEEGIPTILIDLDVKIDNSSAMFLPSFPTYVLSPNKLQEVLRKVKSSSRWNIDSRFLIVDIFKNYKHGCSNLFFDKTKNLNGSEVNVEALKRVNVPTDFNKAYNISSIEKTLSFFSWNCFFEIFSALNLTPVIYYIDLNNPHKIANQTTEQFYYNLANGTFDITLNFLSLLKNFNSYGFIYPRHTGTYAILTWRSKVVAHLDKIGSVFSIDVLILTVLIFILKFVALLVCKKLTFGLALLEIVQLILTISTVVKFYRLPLRIFIVSILVFIIIMNAYYQGHMSAYSTKLYREKINSIADLKKYEYSIFTTPYIGQVIGADEWTEKEHKLIHYVENDCRNDIINSYNFYTACITTATIGVLVAIKYNFHASILRSPRFVCPFVRKDWPLTTRVDVVMSRLTEAGFLYYWENKKISEPIKKLSLKEIQVFDTYREVIMFGV</sequence>
<keyword evidence="4 8" id="KW-1133">Transmembrane helix</keyword>
<evidence type="ECO:0000256" key="8">
    <source>
        <dbReference type="SAM" id="Phobius"/>
    </source>
</evidence>
<feature type="transmembrane region" description="Helical" evidence="8">
    <location>
        <begin position="208"/>
        <end position="232"/>
    </location>
</feature>
<dbReference type="PANTHER" id="PTHR42643:SF30">
    <property type="entry name" value="IONOTROPIC RECEPTOR 40A-RELATED"/>
    <property type="match status" value="1"/>
</dbReference>
<keyword evidence="3 8" id="KW-0812">Transmembrane</keyword>
<comment type="subcellular location">
    <subcellularLocation>
        <location evidence="1">Cell membrane</location>
        <topology evidence="1">Multi-pass membrane protein</topology>
    </subcellularLocation>
</comment>
<dbReference type="GO" id="GO:0005886">
    <property type="term" value="C:plasma membrane"/>
    <property type="evidence" value="ECO:0007669"/>
    <property type="project" value="UniProtKB-SubCell"/>
</dbReference>
<comment type="caution">
    <text evidence="9">The sequence shown here is derived from an EMBL/GenBank/DDBJ whole genome shotgun (WGS) entry which is preliminary data.</text>
</comment>
<evidence type="ECO:0000313" key="9">
    <source>
        <dbReference type="EMBL" id="KAG8042503.1"/>
    </source>
</evidence>
<proteinExistence type="predicted"/>
<evidence type="ECO:0000256" key="4">
    <source>
        <dbReference type="ARBA" id="ARBA00022989"/>
    </source>
</evidence>
<evidence type="ECO:0000313" key="10">
    <source>
        <dbReference type="Proteomes" id="UP000729913"/>
    </source>
</evidence>